<dbReference type="GO" id="GO:0004519">
    <property type="term" value="F:endonuclease activity"/>
    <property type="evidence" value="ECO:0007669"/>
    <property type="project" value="UniProtKB-KW"/>
</dbReference>
<dbReference type="GO" id="GO:0003729">
    <property type="term" value="F:mRNA binding"/>
    <property type="evidence" value="ECO:0007669"/>
    <property type="project" value="InterPro"/>
</dbReference>
<evidence type="ECO:0000256" key="3">
    <source>
        <dbReference type="ARBA" id="ARBA00022722"/>
    </source>
</evidence>
<dbReference type="InterPro" id="IPR038570">
    <property type="entry name" value="HicA_sf"/>
</dbReference>
<reference evidence="8 9" key="1">
    <citation type="journal article" date="2016" name="Microbiol. Immunol.">
        <title>Complete genome sequence of Streptococcus troglodytae TKU31 isolated from the oral cavity of a chimpanzee (Pan troglodytes).</title>
        <authorList>
            <person name="Okamoto M."/>
            <person name="Naito M."/>
            <person name="Miyanohara M."/>
            <person name="Imai S."/>
            <person name="Nomura Y."/>
            <person name="Saito W."/>
            <person name="Momoi Y."/>
            <person name="Takada K."/>
            <person name="Miyabe-Nishiwaki T."/>
            <person name="Tomonaga M."/>
            <person name="Hanada N."/>
        </authorList>
    </citation>
    <scope>NUCLEOTIDE SEQUENCE [LARGE SCALE GENOMIC DNA]</scope>
    <source>
        <strain evidence="9">TKU 31</strain>
    </source>
</reference>
<dbReference type="AlphaFoldDB" id="A0A1L7LIL6"/>
<organism evidence="8 9">
    <name type="scientific">Streptococcus troglodytae</name>
    <dbReference type="NCBI Taxonomy" id="1111760"/>
    <lineage>
        <taxon>Bacteria</taxon>
        <taxon>Bacillati</taxon>
        <taxon>Bacillota</taxon>
        <taxon>Bacilli</taxon>
        <taxon>Lactobacillales</taxon>
        <taxon>Streptococcaceae</taxon>
        <taxon>Streptococcus</taxon>
    </lineage>
</organism>
<dbReference type="GO" id="GO:0016787">
    <property type="term" value="F:hydrolase activity"/>
    <property type="evidence" value="ECO:0007669"/>
    <property type="project" value="UniProtKB-KW"/>
</dbReference>
<evidence type="ECO:0000256" key="1">
    <source>
        <dbReference type="ARBA" id="ARBA00006620"/>
    </source>
</evidence>
<dbReference type="RefSeq" id="WP_128833074.1">
    <property type="nucleotide sequence ID" value="NZ_AP014612.1"/>
</dbReference>
<keyword evidence="2" id="KW-1277">Toxin-antitoxin system</keyword>
<keyword evidence="3" id="KW-0540">Nuclease</keyword>
<proteinExistence type="inferred from homology"/>
<sequence length="63" mass="7123">MPLTGKELAKLAINNGWEEVRVRGSHHHFKKDGVPHIVTIPIHGNKVLKIGLEKKLLRDLNLL</sequence>
<dbReference type="Proteomes" id="UP000217758">
    <property type="component" value="Chromosome"/>
</dbReference>
<keyword evidence="7" id="KW-0346">Stress response</keyword>
<keyword evidence="5" id="KW-0378">Hydrolase</keyword>
<evidence type="ECO:0000313" key="9">
    <source>
        <dbReference type="Proteomes" id="UP000217758"/>
    </source>
</evidence>
<dbReference type="SUPFAM" id="SSF54786">
    <property type="entry name" value="YcfA/nrd intein domain"/>
    <property type="match status" value="1"/>
</dbReference>
<evidence type="ECO:0000256" key="5">
    <source>
        <dbReference type="ARBA" id="ARBA00022801"/>
    </source>
</evidence>
<name>A0A1L7LIL6_9STRE</name>
<accession>A0A1L7LIL6</accession>
<dbReference type="EMBL" id="AP014612">
    <property type="protein sequence ID" value="BAQ23968.1"/>
    <property type="molecule type" value="Genomic_DNA"/>
</dbReference>
<evidence type="ECO:0000313" key="8">
    <source>
        <dbReference type="EMBL" id="BAQ23968.1"/>
    </source>
</evidence>
<evidence type="ECO:0000256" key="6">
    <source>
        <dbReference type="ARBA" id="ARBA00022884"/>
    </source>
</evidence>
<dbReference type="InterPro" id="IPR012933">
    <property type="entry name" value="HicA_mRNA_interferase"/>
</dbReference>
<gene>
    <name evidence="8" type="ORF">SRT_07070</name>
</gene>
<dbReference type="KEGG" id="strg:SRT_07070"/>
<evidence type="ECO:0000256" key="7">
    <source>
        <dbReference type="ARBA" id="ARBA00023016"/>
    </source>
</evidence>
<evidence type="ECO:0000256" key="2">
    <source>
        <dbReference type="ARBA" id="ARBA00022649"/>
    </source>
</evidence>
<dbReference type="Pfam" id="PF07927">
    <property type="entry name" value="HicA_toxin"/>
    <property type="match status" value="1"/>
</dbReference>
<evidence type="ECO:0000256" key="4">
    <source>
        <dbReference type="ARBA" id="ARBA00022759"/>
    </source>
</evidence>
<protein>
    <submittedName>
        <fullName evidence="8">Toxin-antitoxin system, HicA family protein</fullName>
    </submittedName>
</protein>
<keyword evidence="4" id="KW-0255">Endonuclease</keyword>
<keyword evidence="6" id="KW-0694">RNA-binding</keyword>
<comment type="similarity">
    <text evidence="1">Belongs to the HicA mRNA interferase family.</text>
</comment>
<keyword evidence="9" id="KW-1185">Reference proteome</keyword>
<dbReference type="Gene3D" id="3.30.920.30">
    <property type="entry name" value="Hypothetical protein"/>
    <property type="match status" value="1"/>
</dbReference>